<reference evidence="2 3" key="1">
    <citation type="submission" date="2017-05" db="EMBL/GenBank/DDBJ databases">
        <authorList>
            <person name="Song R."/>
            <person name="Chenine A.L."/>
            <person name="Ruprecht R.M."/>
        </authorList>
    </citation>
    <scope>NUCLEOTIDE SEQUENCE [LARGE SCALE GENOMIC DNA]</scope>
    <source>
        <strain evidence="2 3">CECT 8489</strain>
    </source>
</reference>
<sequence length="67" mass="7450">MSFPGFLSLIFGCLALFGVLLARWGYWTIYWSLMVGIIAIFGVSFAMTWQPSTDDPIPAIMFLVIGV</sequence>
<organism evidence="2 3">
    <name type="scientific">Boseongicola aestuarii</name>
    <dbReference type="NCBI Taxonomy" id="1470561"/>
    <lineage>
        <taxon>Bacteria</taxon>
        <taxon>Pseudomonadati</taxon>
        <taxon>Pseudomonadota</taxon>
        <taxon>Alphaproteobacteria</taxon>
        <taxon>Rhodobacterales</taxon>
        <taxon>Paracoccaceae</taxon>
        <taxon>Boseongicola</taxon>
    </lineage>
</organism>
<proteinExistence type="predicted"/>
<evidence type="ECO:0000313" key="3">
    <source>
        <dbReference type="Proteomes" id="UP000201838"/>
    </source>
</evidence>
<evidence type="ECO:0000313" key="2">
    <source>
        <dbReference type="EMBL" id="SMX25607.1"/>
    </source>
</evidence>
<keyword evidence="1" id="KW-0812">Transmembrane</keyword>
<protein>
    <submittedName>
        <fullName evidence="2">Uncharacterized protein</fullName>
    </submittedName>
</protein>
<keyword evidence="1" id="KW-1133">Transmembrane helix</keyword>
<keyword evidence="3" id="KW-1185">Reference proteome</keyword>
<evidence type="ECO:0000256" key="1">
    <source>
        <dbReference type="SAM" id="Phobius"/>
    </source>
</evidence>
<dbReference type="Proteomes" id="UP000201838">
    <property type="component" value="Unassembled WGS sequence"/>
</dbReference>
<name>A0A238J4S1_9RHOB</name>
<feature type="transmembrane region" description="Helical" evidence="1">
    <location>
        <begin position="29"/>
        <end position="49"/>
    </location>
</feature>
<dbReference type="AlphaFoldDB" id="A0A238J4S1"/>
<accession>A0A238J4S1</accession>
<feature type="transmembrane region" description="Helical" evidence="1">
    <location>
        <begin position="6"/>
        <end position="22"/>
    </location>
</feature>
<keyword evidence="1" id="KW-0472">Membrane</keyword>
<gene>
    <name evidence="2" type="ORF">BOA8489_03751</name>
</gene>
<dbReference type="EMBL" id="FXXQ01000020">
    <property type="protein sequence ID" value="SMX25607.1"/>
    <property type="molecule type" value="Genomic_DNA"/>
</dbReference>